<evidence type="ECO:0000313" key="3">
    <source>
        <dbReference type="WBParaSite" id="jg3621"/>
    </source>
</evidence>
<name>A0A915E7E2_9BILA</name>
<dbReference type="WBParaSite" id="jg3621">
    <property type="protein sequence ID" value="jg3621"/>
    <property type="gene ID" value="jg3621"/>
</dbReference>
<sequence>MIPMVLTITMKCIPTPIHTTTPGCATGERWLVTEVHEEAQFHFTSRYHGLPKTASRLRFEDHPVHQVRDQDEGEEQL</sequence>
<accession>A0A915E7E2</accession>
<evidence type="ECO:0000256" key="1">
    <source>
        <dbReference type="SAM" id="MobiDB-lite"/>
    </source>
</evidence>
<keyword evidence="2" id="KW-1185">Reference proteome</keyword>
<protein>
    <submittedName>
        <fullName evidence="3">Uncharacterized protein</fullName>
    </submittedName>
</protein>
<reference evidence="3" key="1">
    <citation type="submission" date="2022-11" db="UniProtKB">
        <authorList>
            <consortium name="WormBaseParasite"/>
        </authorList>
    </citation>
    <scope>IDENTIFICATION</scope>
</reference>
<feature type="compositionally biased region" description="Basic and acidic residues" evidence="1">
    <location>
        <begin position="58"/>
        <end position="70"/>
    </location>
</feature>
<evidence type="ECO:0000313" key="2">
    <source>
        <dbReference type="Proteomes" id="UP000887574"/>
    </source>
</evidence>
<organism evidence="2 3">
    <name type="scientific">Ditylenchus dipsaci</name>
    <dbReference type="NCBI Taxonomy" id="166011"/>
    <lineage>
        <taxon>Eukaryota</taxon>
        <taxon>Metazoa</taxon>
        <taxon>Ecdysozoa</taxon>
        <taxon>Nematoda</taxon>
        <taxon>Chromadorea</taxon>
        <taxon>Rhabditida</taxon>
        <taxon>Tylenchina</taxon>
        <taxon>Tylenchomorpha</taxon>
        <taxon>Sphaerularioidea</taxon>
        <taxon>Anguinidae</taxon>
        <taxon>Anguininae</taxon>
        <taxon>Ditylenchus</taxon>
    </lineage>
</organism>
<dbReference type="AlphaFoldDB" id="A0A915E7E2"/>
<dbReference type="Proteomes" id="UP000887574">
    <property type="component" value="Unplaced"/>
</dbReference>
<feature type="region of interest" description="Disordered" evidence="1">
    <location>
        <begin position="58"/>
        <end position="77"/>
    </location>
</feature>
<proteinExistence type="predicted"/>